<feature type="compositionally biased region" description="Basic and acidic residues" evidence="1">
    <location>
        <begin position="338"/>
        <end position="357"/>
    </location>
</feature>
<comment type="caution">
    <text evidence="2">The sequence shown here is derived from an EMBL/GenBank/DDBJ whole genome shotgun (WGS) entry which is preliminary data.</text>
</comment>
<dbReference type="OrthoDB" id="2530512at2759"/>
<gene>
    <name evidence="2" type="ORF">BMF94_4393</name>
</gene>
<feature type="compositionally biased region" description="Basic and acidic residues" evidence="1">
    <location>
        <begin position="192"/>
        <end position="203"/>
    </location>
</feature>
<organism evidence="2 3">
    <name type="scientific">Rhodotorula taiwanensis</name>
    <dbReference type="NCBI Taxonomy" id="741276"/>
    <lineage>
        <taxon>Eukaryota</taxon>
        <taxon>Fungi</taxon>
        <taxon>Dikarya</taxon>
        <taxon>Basidiomycota</taxon>
        <taxon>Pucciniomycotina</taxon>
        <taxon>Microbotryomycetes</taxon>
        <taxon>Sporidiobolales</taxon>
        <taxon>Sporidiobolaceae</taxon>
        <taxon>Rhodotorula</taxon>
    </lineage>
</organism>
<sequence>MGRNPFRTRPGGLSGPQPTHSSLGKAPGSKWGTKRAKPGQPIRRDGVFPDSDAEGAHRLASDQDSDFDSEQEPLATKSSSTKRRSAKSTAAKAVHAYSAETRTTSLSRSSRRRSVHAQSDSQDEEGDGDAALGADDVSDHDSDTTVGADSDDPDRPSYSRKKRMRAQNPTYKQARDARTAQRTPAAEDDEQERMRRIRAEAVARRLGLAGEGAGPVKSEKKQVALVIDDSSSEEDRGPPVASTSQVRLDSSPGSSRPVLSPVELRRTDQPRFMTLTALRTASKKKGSKAGARKKPKKGDAFYGSGNLLVSEDEIQADDVERDLEEYLSRKKRKVVKGAKADKGKGRAGDDALFRDDSSAGEGSDDDQDAVVARQLGAKKRDASSAGTNSSRSRGLKKNASASILSNEEEDDDDDDGGPPATKSSYSHLKIPKFVDPRADLARRKRLAELSSPPTSDFSSDDGGVDDGDRPGLNADVLEKERLELKRLKKVEREMKRKKQRYREERRPGYSNPRRN</sequence>
<dbReference type="AlphaFoldDB" id="A0A2S5B723"/>
<dbReference type="EMBL" id="PJQD01000048">
    <property type="protein sequence ID" value="POY72566.1"/>
    <property type="molecule type" value="Genomic_DNA"/>
</dbReference>
<dbReference type="Proteomes" id="UP000237144">
    <property type="component" value="Unassembled WGS sequence"/>
</dbReference>
<evidence type="ECO:0000313" key="3">
    <source>
        <dbReference type="Proteomes" id="UP000237144"/>
    </source>
</evidence>
<feature type="compositionally biased region" description="Acidic residues" evidence="1">
    <location>
        <begin position="406"/>
        <end position="416"/>
    </location>
</feature>
<keyword evidence="3" id="KW-1185">Reference proteome</keyword>
<name>A0A2S5B723_9BASI</name>
<feature type="compositionally biased region" description="Basic and acidic residues" evidence="1">
    <location>
        <begin position="432"/>
        <end position="441"/>
    </location>
</feature>
<feature type="region of interest" description="Disordered" evidence="1">
    <location>
        <begin position="327"/>
        <end position="477"/>
    </location>
</feature>
<protein>
    <submittedName>
        <fullName evidence="2">Uncharacterized protein</fullName>
    </submittedName>
</protein>
<evidence type="ECO:0000256" key="1">
    <source>
        <dbReference type="SAM" id="MobiDB-lite"/>
    </source>
</evidence>
<feature type="compositionally biased region" description="Basic residues" evidence="1">
    <location>
        <begin position="281"/>
        <end position="296"/>
    </location>
</feature>
<feature type="region of interest" description="Disordered" evidence="1">
    <location>
        <begin position="1"/>
        <end position="305"/>
    </location>
</feature>
<reference evidence="2 3" key="1">
    <citation type="journal article" date="2018" name="Front. Microbiol.">
        <title>Prospects for Fungal Bioremediation of Acidic Radioactive Waste Sites: Characterization and Genome Sequence of Rhodotorula taiwanensis MD1149.</title>
        <authorList>
            <person name="Tkavc R."/>
            <person name="Matrosova V.Y."/>
            <person name="Grichenko O.E."/>
            <person name="Gostincar C."/>
            <person name="Volpe R.P."/>
            <person name="Klimenkova P."/>
            <person name="Gaidamakova E.K."/>
            <person name="Zhou C.E."/>
            <person name="Stewart B.J."/>
            <person name="Lyman M.G."/>
            <person name="Malfatti S.A."/>
            <person name="Rubinfeld B."/>
            <person name="Courtot M."/>
            <person name="Singh J."/>
            <person name="Dalgard C.L."/>
            <person name="Hamilton T."/>
            <person name="Frey K.G."/>
            <person name="Gunde-Cimerman N."/>
            <person name="Dugan L."/>
            <person name="Daly M.J."/>
        </authorList>
    </citation>
    <scope>NUCLEOTIDE SEQUENCE [LARGE SCALE GENOMIC DNA]</scope>
    <source>
        <strain evidence="2 3">MD1149</strain>
    </source>
</reference>
<accession>A0A2S5B723</accession>
<feature type="region of interest" description="Disordered" evidence="1">
    <location>
        <begin position="489"/>
        <end position="515"/>
    </location>
</feature>
<feature type="compositionally biased region" description="Polar residues" evidence="1">
    <location>
        <begin position="241"/>
        <end position="254"/>
    </location>
</feature>
<proteinExistence type="predicted"/>
<evidence type="ECO:0000313" key="2">
    <source>
        <dbReference type="EMBL" id="POY72566.1"/>
    </source>
</evidence>